<evidence type="ECO:0000313" key="2">
    <source>
        <dbReference type="Proteomes" id="UP000034090"/>
    </source>
</evidence>
<name>A0A0G1FVD7_9BACT</name>
<comment type="caution">
    <text evidence="1">The sequence shown here is derived from an EMBL/GenBank/DDBJ whole genome shotgun (WGS) entry which is preliminary data.</text>
</comment>
<reference evidence="1 2" key="1">
    <citation type="journal article" date="2015" name="Nature">
        <title>rRNA introns, odd ribosomes, and small enigmatic genomes across a large radiation of phyla.</title>
        <authorList>
            <person name="Brown C.T."/>
            <person name="Hug L.A."/>
            <person name="Thomas B.C."/>
            <person name="Sharon I."/>
            <person name="Castelle C.J."/>
            <person name="Singh A."/>
            <person name="Wilkins M.J."/>
            <person name="Williams K.H."/>
            <person name="Banfield J.F."/>
        </authorList>
    </citation>
    <scope>NUCLEOTIDE SEQUENCE [LARGE SCALE GENOMIC DNA]</scope>
</reference>
<sequence>MISQKLLQELKEILEHDYKVRLSMQEVAEIGVTLLRYFETLIEIKSKTNLEMKGGGLNER</sequence>
<accession>A0A0G1FVD7</accession>
<dbReference type="EMBL" id="LCFQ01000001">
    <property type="protein sequence ID" value="KKS98956.1"/>
    <property type="molecule type" value="Genomic_DNA"/>
</dbReference>
<gene>
    <name evidence="1" type="ORF">UV74_C0001G0066</name>
</gene>
<dbReference type="Proteomes" id="UP000034090">
    <property type="component" value="Unassembled WGS sequence"/>
</dbReference>
<dbReference type="AlphaFoldDB" id="A0A0G1FVD7"/>
<organism evidence="1 2">
    <name type="scientific">Candidatus Woesebacteria bacterium GW2011_GWB1_43_14</name>
    <dbReference type="NCBI Taxonomy" id="1618578"/>
    <lineage>
        <taxon>Bacteria</taxon>
        <taxon>Candidatus Woeseibacteriota</taxon>
    </lineage>
</organism>
<dbReference type="STRING" id="1618578.UV74_C0001G0066"/>
<evidence type="ECO:0000313" key="1">
    <source>
        <dbReference type="EMBL" id="KKS98956.1"/>
    </source>
</evidence>
<protein>
    <submittedName>
        <fullName evidence="1">Uncharacterized protein</fullName>
    </submittedName>
</protein>
<proteinExistence type="predicted"/>